<dbReference type="GO" id="GO:0046872">
    <property type="term" value="F:metal ion binding"/>
    <property type="evidence" value="ECO:0007669"/>
    <property type="project" value="UniProtKB-KW"/>
</dbReference>
<dbReference type="EMBL" id="CAACVG010007805">
    <property type="protein sequence ID" value="VEN47156.1"/>
    <property type="molecule type" value="Genomic_DNA"/>
</dbReference>
<gene>
    <name evidence="4" type="ORF">CALMAC_LOCUS9012</name>
</gene>
<reference evidence="4 5" key="1">
    <citation type="submission" date="2019-01" db="EMBL/GenBank/DDBJ databases">
        <authorList>
            <person name="Sayadi A."/>
        </authorList>
    </citation>
    <scope>NUCLEOTIDE SEQUENCE [LARGE SCALE GENOMIC DNA]</scope>
</reference>
<organism evidence="4 5">
    <name type="scientific">Callosobruchus maculatus</name>
    <name type="common">Southern cowpea weevil</name>
    <name type="synonym">Pulse bruchid</name>
    <dbReference type="NCBI Taxonomy" id="64391"/>
    <lineage>
        <taxon>Eukaryota</taxon>
        <taxon>Metazoa</taxon>
        <taxon>Ecdysozoa</taxon>
        <taxon>Arthropoda</taxon>
        <taxon>Hexapoda</taxon>
        <taxon>Insecta</taxon>
        <taxon>Pterygota</taxon>
        <taxon>Neoptera</taxon>
        <taxon>Endopterygota</taxon>
        <taxon>Coleoptera</taxon>
        <taxon>Polyphaga</taxon>
        <taxon>Cucujiformia</taxon>
        <taxon>Chrysomeloidea</taxon>
        <taxon>Chrysomelidae</taxon>
        <taxon>Bruchinae</taxon>
        <taxon>Bruchini</taxon>
        <taxon>Callosobruchus</taxon>
    </lineage>
</organism>
<dbReference type="OrthoDB" id="6756822at2759"/>
<dbReference type="AlphaFoldDB" id="A0A653CHI1"/>
<dbReference type="InterPro" id="IPR027806">
    <property type="entry name" value="HARBI1_dom"/>
</dbReference>
<name>A0A653CHI1_CALMS</name>
<feature type="non-terminal residue" evidence="4">
    <location>
        <position position="97"/>
    </location>
</feature>
<dbReference type="Proteomes" id="UP000410492">
    <property type="component" value="Unassembled WGS sequence"/>
</dbReference>
<evidence type="ECO:0000313" key="4">
    <source>
        <dbReference type="EMBL" id="VEN47156.1"/>
    </source>
</evidence>
<evidence type="ECO:0000313" key="5">
    <source>
        <dbReference type="Proteomes" id="UP000410492"/>
    </source>
</evidence>
<feature type="domain" description="DDE Tnp4" evidence="3">
    <location>
        <begin position="5"/>
        <end position="96"/>
    </location>
</feature>
<dbReference type="Pfam" id="PF13359">
    <property type="entry name" value="DDE_Tnp_4"/>
    <property type="match status" value="1"/>
</dbReference>
<sequence>MDRYHNHSINLLAICTASELFTYIFVGFPGRAHDARVFSHSALFRNVGENGHRLFPDVQTHLIGDSAFPLKQWLMVPYKGPNLNAVQLNHNKKLSSS</sequence>
<keyword evidence="5" id="KW-1185">Reference proteome</keyword>
<evidence type="ECO:0000256" key="1">
    <source>
        <dbReference type="ARBA" id="ARBA00001968"/>
    </source>
</evidence>
<accession>A0A653CHI1</accession>
<proteinExistence type="predicted"/>
<comment type="cofactor">
    <cofactor evidence="1">
        <name>a divalent metal cation</name>
        <dbReference type="ChEBI" id="CHEBI:60240"/>
    </cofactor>
</comment>
<keyword evidence="2" id="KW-0479">Metal-binding</keyword>
<evidence type="ECO:0000259" key="3">
    <source>
        <dbReference type="Pfam" id="PF13359"/>
    </source>
</evidence>
<protein>
    <recommendedName>
        <fullName evidence="3">DDE Tnp4 domain-containing protein</fullName>
    </recommendedName>
</protein>
<evidence type="ECO:0000256" key="2">
    <source>
        <dbReference type="ARBA" id="ARBA00022723"/>
    </source>
</evidence>